<comment type="caution">
    <text evidence="1">The sequence shown here is derived from an EMBL/GenBank/DDBJ whole genome shotgun (WGS) entry which is preliminary data.</text>
</comment>
<name>A0ACC3DXF6_9PEZI</name>
<organism evidence="1 2">
    <name type="scientific">Coniosporium uncinatum</name>
    <dbReference type="NCBI Taxonomy" id="93489"/>
    <lineage>
        <taxon>Eukaryota</taxon>
        <taxon>Fungi</taxon>
        <taxon>Dikarya</taxon>
        <taxon>Ascomycota</taxon>
        <taxon>Pezizomycotina</taxon>
        <taxon>Dothideomycetes</taxon>
        <taxon>Dothideomycetes incertae sedis</taxon>
        <taxon>Coniosporium</taxon>
    </lineage>
</organism>
<protein>
    <submittedName>
        <fullName evidence="1">Uncharacterized protein</fullName>
    </submittedName>
</protein>
<sequence length="263" mass="29674">MCTGRSPFPLDARDVLTHAGDLTENGSFDEVRVELDWLSSQPHRYKTLVAGNHEVLLEDAFLSKYPERRYGQSETRHDLDWGSVTYLENSDVVLDVPGLGRRLKVYGSSMMPRYDFSAFQTPRAGDVWTDRVPDDTKIIVTRGPPLAHFDGARRAGCTFLAREIARVRPRLVVCGHIHVAYGREDVVFGGVRRMYEGIEGGWVEWWALGRMALGVLKARSLEAVAGREKMVRREMFTTIVDAVVIGGPKNELVNKPWVVDLCR</sequence>
<evidence type="ECO:0000313" key="2">
    <source>
        <dbReference type="Proteomes" id="UP001186974"/>
    </source>
</evidence>
<dbReference type="Proteomes" id="UP001186974">
    <property type="component" value="Unassembled WGS sequence"/>
</dbReference>
<accession>A0ACC3DXF6</accession>
<evidence type="ECO:0000313" key="1">
    <source>
        <dbReference type="EMBL" id="KAK3081380.1"/>
    </source>
</evidence>
<reference evidence="1" key="1">
    <citation type="submission" date="2024-09" db="EMBL/GenBank/DDBJ databases">
        <title>Black Yeasts Isolated from many extreme environments.</title>
        <authorList>
            <person name="Coleine C."/>
            <person name="Stajich J.E."/>
            <person name="Selbmann L."/>
        </authorList>
    </citation>
    <scope>NUCLEOTIDE SEQUENCE</scope>
    <source>
        <strain evidence="1">CCFEE 5737</strain>
    </source>
</reference>
<gene>
    <name evidence="1" type="ORF">LTS18_007251</name>
</gene>
<keyword evidence="2" id="KW-1185">Reference proteome</keyword>
<proteinExistence type="predicted"/>
<dbReference type="EMBL" id="JAWDJW010000181">
    <property type="protein sequence ID" value="KAK3081380.1"/>
    <property type="molecule type" value="Genomic_DNA"/>
</dbReference>